<organism evidence="2 3">
    <name type="scientific">Phyllosticta citriasiana</name>
    <dbReference type="NCBI Taxonomy" id="595635"/>
    <lineage>
        <taxon>Eukaryota</taxon>
        <taxon>Fungi</taxon>
        <taxon>Dikarya</taxon>
        <taxon>Ascomycota</taxon>
        <taxon>Pezizomycotina</taxon>
        <taxon>Dothideomycetes</taxon>
        <taxon>Dothideomycetes incertae sedis</taxon>
        <taxon>Botryosphaeriales</taxon>
        <taxon>Phyllostictaceae</taxon>
        <taxon>Phyllosticta</taxon>
    </lineage>
</organism>
<evidence type="ECO:0000313" key="3">
    <source>
        <dbReference type="Proteomes" id="UP001363622"/>
    </source>
</evidence>
<keyword evidence="1" id="KW-0732">Signal</keyword>
<feature type="signal peptide" evidence="1">
    <location>
        <begin position="1"/>
        <end position="16"/>
    </location>
</feature>
<dbReference type="Proteomes" id="UP001363622">
    <property type="component" value="Unassembled WGS sequence"/>
</dbReference>
<sequence>MRNILLVVLLLTRYRGDMFWQQHCALPWRGKNHPPMLQKIMKSKKKRDGSQDAKNPELFAEEKTQKNLSTNPNTPTSVHLALEEVVFIVGKVGRPVELFGLGLKWALGRLQVFALAHSASTIGEREGLDVGMFNILLDTAEVANHRVRIL</sequence>
<protein>
    <submittedName>
        <fullName evidence="2">Uncharacterized protein</fullName>
    </submittedName>
</protein>
<proteinExistence type="predicted"/>
<feature type="chain" id="PRO_5046228206" evidence="1">
    <location>
        <begin position="17"/>
        <end position="150"/>
    </location>
</feature>
<gene>
    <name evidence="2" type="ORF">IWZ03DRAFT_363207</name>
</gene>
<keyword evidence="3" id="KW-1185">Reference proteome</keyword>
<evidence type="ECO:0000313" key="2">
    <source>
        <dbReference type="EMBL" id="KAK7510949.1"/>
    </source>
</evidence>
<comment type="caution">
    <text evidence="2">The sequence shown here is derived from an EMBL/GenBank/DDBJ whole genome shotgun (WGS) entry which is preliminary data.</text>
</comment>
<accession>A0ABR1KB58</accession>
<name>A0ABR1KB58_9PEZI</name>
<dbReference type="EMBL" id="JBBPHU010000013">
    <property type="protein sequence ID" value="KAK7510949.1"/>
    <property type="molecule type" value="Genomic_DNA"/>
</dbReference>
<evidence type="ECO:0000256" key="1">
    <source>
        <dbReference type="SAM" id="SignalP"/>
    </source>
</evidence>
<reference evidence="2 3" key="1">
    <citation type="submission" date="2024-04" db="EMBL/GenBank/DDBJ databases">
        <title>Phyllosticta paracitricarpa is synonymous to the EU quarantine fungus P. citricarpa based on phylogenomic analyses.</title>
        <authorList>
            <consortium name="Lawrence Berkeley National Laboratory"/>
            <person name="Van Ingen-Buijs V.A."/>
            <person name="Van Westerhoven A.C."/>
            <person name="Haridas S."/>
            <person name="Skiadas P."/>
            <person name="Martin F."/>
            <person name="Groenewald J.Z."/>
            <person name="Crous P.W."/>
            <person name="Seidl M.F."/>
        </authorList>
    </citation>
    <scope>NUCLEOTIDE SEQUENCE [LARGE SCALE GENOMIC DNA]</scope>
    <source>
        <strain evidence="2 3">CBS 123371</strain>
    </source>
</reference>